<dbReference type="InterPro" id="IPR036188">
    <property type="entry name" value="FAD/NAD-bd_sf"/>
</dbReference>
<evidence type="ECO:0000256" key="11">
    <source>
        <dbReference type="ARBA" id="ARBA00023136"/>
    </source>
</evidence>
<dbReference type="InterPro" id="IPR000172">
    <property type="entry name" value="GMC_OxRdtase_N"/>
</dbReference>
<comment type="caution">
    <text evidence="18">The sequence shown here is derived from an EMBL/GenBank/DDBJ whole genome shotgun (WGS) entry which is preliminary data.</text>
</comment>
<evidence type="ECO:0000256" key="3">
    <source>
        <dbReference type="ARBA" id="ARBA00004370"/>
    </source>
</evidence>
<evidence type="ECO:0000256" key="6">
    <source>
        <dbReference type="ARBA" id="ARBA00022630"/>
    </source>
</evidence>
<dbReference type="InterPro" id="IPR007867">
    <property type="entry name" value="GMC_OxRtase_C"/>
</dbReference>
<dbReference type="PIRSF" id="PIRSF028937">
    <property type="entry name" value="Lg_Ch_AO"/>
    <property type="match status" value="1"/>
</dbReference>
<accession>A0ABC8SGA5</accession>
<dbReference type="EC" id="1.1.3.20" evidence="5 12"/>
<feature type="binding site" evidence="14">
    <location>
        <begin position="237"/>
        <end position="252"/>
    </location>
    <ligand>
        <name>FAD</name>
        <dbReference type="ChEBI" id="CHEBI:57692"/>
    </ligand>
</feature>
<keyword evidence="9" id="KW-1133">Transmembrane helix</keyword>
<gene>
    <name evidence="18" type="ORF">ILEXP_LOCUS24288</name>
</gene>
<keyword evidence="6" id="KW-0285">Flavoprotein</keyword>
<organism evidence="18 19">
    <name type="scientific">Ilex paraguariensis</name>
    <name type="common">yerba mate</name>
    <dbReference type="NCBI Taxonomy" id="185542"/>
    <lineage>
        <taxon>Eukaryota</taxon>
        <taxon>Viridiplantae</taxon>
        <taxon>Streptophyta</taxon>
        <taxon>Embryophyta</taxon>
        <taxon>Tracheophyta</taxon>
        <taxon>Spermatophyta</taxon>
        <taxon>Magnoliopsida</taxon>
        <taxon>eudicotyledons</taxon>
        <taxon>Gunneridae</taxon>
        <taxon>Pentapetalae</taxon>
        <taxon>asterids</taxon>
        <taxon>campanulids</taxon>
        <taxon>Aquifoliales</taxon>
        <taxon>Aquifoliaceae</taxon>
        <taxon>Ilex</taxon>
    </lineage>
</organism>
<comment type="similarity">
    <text evidence="4 12">Belongs to the GMC oxidoreductase family.</text>
</comment>
<evidence type="ECO:0000256" key="5">
    <source>
        <dbReference type="ARBA" id="ARBA00013125"/>
    </source>
</evidence>
<dbReference type="PANTHER" id="PTHR46056">
    <property type="entry name" value="LONG-CHAIN-ALCOHOL OXIDASE"/>
    <property type="match status" value="1"/>
</dbReference>
<evidence type="ECO:0000259" key="16">
    <source>
        <dbReference type="Pfam" id="PF00890"/>
    </source>
</evidence>
<proteinExistence type="inferred from homology"/>
<evidence type="ECO:0000256" key="14">
    <source>
        <dbReference type="PIRSR" id="PIRSR028937-2"/>
    </source>
</evidence>
<dbReference type="Pfam" id="PF05199">
    <property type="entry name" value="GMC_oxred_C"/>
    <property type="match status" value="1"/>
</dbReference>
<feature type="active site" description="Proton acceptor" evidence="13">
    <location>
        <position position="677"/>
    </location>
</feature>
<feature type="domain" description="Glucose-methanol-choline oxidoreductase C-terminal" evidence="17">
    <location>
        <begin position="598"/>
        <end position="729"/>
    </location>
</feature>
<keyword evidence="11 12" id="KW-0472">Membrane</keyword>
<comment type="subcellular location">
    <subcellularLocation>
        <location evidence="3 12">Membrane</location>
    </subcellularLocation>
</comment>
<sequence length="740" mass="81322">MAKGCHHLLRGKRRETKYTHGFSSSEMESLTRVCEALLPPLPLNSLEGTAKDGQSNKAIEYFQMASGSQYPVPDEVAETVVKRGFFEAVMLVKGLLRVLSSRLGTLLLCGFLCFGDKWPYIYKFSEISLEKREKILQYWFRNRFLTPVRLGFLFIKILCLYVFFSQVGENSDNPAWEAIGYRVDTSEDLPKDRKQRPLQKGMVETMHETESNILNSLLQKGLKVTEDPKQNFYKIECDAVIVGSGCGGGVAAAVLASSGQKVVVLEKGNYFTKTDYSSLEGPSMDQLYETGGILATFDGKMMIMAGSTVGGGSAVNWSACIKTPLSVLREWAEEYKIPLFAGPEYPSAMETVCKRIGITENCEKESFQNQVLRKGCEKLGLRADSVPRNSSQNHYCGSCSYGCRTGEKKGTDSTWLVDAVASGAVIITGSKAQRFILEKNRPQGTRGKKCSGVIAKFLDKNITKRLHIEAKVTISACGSLLTPPLMISSGLKNPNIGRNLHLHPVLMAWGYFPESNSELKGNTYEGGIITSVHKVGSDKSNPTAIIEVPALGPGSFSALCPWVSGLDFKKRILKYARTAHLFSMIRDRGMGEVRKEGRISYKFTALDRENMKTGLRQALRILIAAGAVEVGTHQSDGQRIICKGTSEEEMEEFLDTVTAPEGAMSLVEKWTTYSSAHQMGSCRMGITEKDGAVDENGQSWEAEGLFVCDASVLPSAVGVNPMITIQSTAYCLSKKIVQSL</sequence>
<feature type="domain" description="FAD-dependent oxidoreductase 2 FAD-binding" evidence="16">
    <location>
        <begin position="238"/>
        <end position="272"/>
    </location>
</feature>
<evidence type="ECO:0000256" key="7">
    <source>
        <dbReference type="ARBA" id="ARBA00022692"/>
    </source>
</evidence>
<evidence type="ECO:0000259" key="17">
    <source>
        <dbReference type="Pfam" id="PF05199"/>
    </source>
</evidence>
<keyword evidence="7" id="KW-0812">Transmembrane</keyword>
<reference evidence="18 19" key="1">
    <citation type="submission" date="2024-02" db="EMBL/GenBank/DDBJ databases">
        <authorList>
            <person name="Vignale AGUSTIN F."/>
            <person name="Sosa J E."/>
            <person name="Modenutti C."/>
        </authorList>
    </citation>
    <scope>NUCLEOTIDE SEQUENCE [LARGE SCALE GENOMIC DNA]</scope>
</reference>
<comment type="catalytic activity">
    <reaction evidence="1 12">
        <text>a long-chain primary fatty alcohol + O2 = a long-chain fatty aldehyde + H2O2</text>
        <dbReference type="Rhea" id="RHEA:22756"/>
        <dbReference type="ChEBI" id="CHEBI:15379"/>
        <dbReference type="ChEBI" id="CHEBI:16240"/>
        <dbReference type="ChEBI" id="CHEBI:17176"/>
        <dbReference type="ChEBI" id="CHEBI:77396"/>
        <dbReference type="EC" id="1.1.3.20"/>
    </reaction>
</comment>
<dbReference type="Gene3D" id="3.50.50.60">
    <property type="entry name" value="FAD/NAD(P)-binding domain"/>
    <property type="match status" value="2"/>
</dbReference>
<evidence type="ECO:0000256" key="12">
    <source>
        <dbReference type="PIRNR" id="PIRNR028937"/>
    </source>
</evidence>
<dbReference type="PANTHER" id="PTHR46056:SF10">
    <property type="entry name" value="LONG-CHAIN-ALCOHOL OXIDASE FAO3"/>
    <property type="match status" value="1"/>
</dbReference>
<dbReference type="Proteomes" id="UP001642360">
    <property type="component" value="Unassembled WGS sequence"/>
</dbReference>
<keyword evidence="8 14" id="KW-0274">FAD</keyword>
<keyword evidence="19" id="KW-1185">Reference proteome</keyword>
<evidence type="ECO:0000256" key="10">
    <source>
        <dbReference type="ARBA" id="ARBA00023002"/>
    </source>
</evidence>
<dbReference type="SUPFAM" id="SSF51905">
    <property type="entry name" value="FAD/NAD(P)-binding domain"/>
    <property type="match status" value="1"/>
</dbReference>
<dbReference type="Pfam" id="PF00732">
    <property type="entry name" value="GMC_oxred_N"/>
    <property type="match status" value="1"/>
</dbReference>
<keyword evidence="10 12" id="KW-0560">Oxidoreductase</keyword>
<evidence type="ECO:0000256" key="1">
    <source>
        <dbReference type="ARBA" id="ARBA00000920"/>
    </source>
</evidence>
<dbReference type="Pfam" id="PF00890">
    <property type="entry name" value="FAD_binding_2"/>
    <property type="match status" value="1"/>
</dbReference>
<comment type="function">
    <text evidence="2 12">Long-chain fatty alcohol oxidase involved in the omega-oxidation pathway of lipid degradation.</text>
</comment>
<evidence type="ECO:0000256" key="9">
    <source>
        <dbReference type="ARBA" id="ARBA00022989"/>
    </source>
</evidence>
<feature type="domain" description="Glucose-methanol-choline oxidoreductase N-terminal" evidence="15">
    <location>
        <begin position="284"/>
        <end position="505"/>
    </location>
</feature>
<evidence type="ECO:0000256" key="2">
    <source>
        <dbReference type="ARBA" id="ARBA00003842"/>
    </source>
</evidence>
<evidence type="ECO:0000313" key="19">
    <source>
        <dbReference type="Proteomes" id="UP001642360"/>
    </source>
</evidence>
<name>A0ABC8SGA5_9AQUA</name>
<evidence type="ECO:0000259" key="15">
    <source>
        <dbReference type="Pfam" id="PF00732"/>
    </source>
</evidence>
<dbReference type="InterPro" id="IPR012400">
    <property type="entry name" value="Long_Oxdase"/>
</dbReference>
<dbReference type="AlphaFoldDB" id="A0ABC8SGA5"/>
<dbReference type="InterPro" id="IPR003953">
    <property type="entry name" value="FAD-dep_OxRdtase_2_FAD-bd"/>
</dbReference>
<dbReference type="EMBL" id="CAUOFW020002757">
    <property type="protein sequence ID" value="CAK9155875.1"/>
    <property type="molecule type" value="Genomic_DNA"/>
</dbReference>
<evidence type="ECO:0000256" key="13">
    <source>
        <dbReference type="PIRSR" id="PIRSR028937-1"/>
    </source>
</evidence>
<dbReference type="GO" id="GO:0016020">
    <property type="term" value="C:membrane"/>
    <property type="evidence" value="ECO:0007669"/>
    <property type="project" value="UniProtKB-SubCell"/>
</dbReference>
<evidence type="ECO:0000256" key="8">
    <source>
        <dbReference type="ARBA" id="ARBA00022827"/>
    </source>
</evidence>
<dbReference type="GO" id="GO:0046577">
    <property type="term" value="F:long-chain-alcohol oxidase activity"/>
    <property type="evidence" value="ECO:0007669"/>
    <property type="project" value="UniProtKB-EC"/>
</dbReference>
<protein>
    <recommendedName>
        <fullName evidence="5 12">Long-chain-alcohol oxidase</fullName>
        <ecNumber evidence="5 12">1.1.3.20</ecNumber>
    </recommendedName>
</protein>
<evidence type="ECO:0000256" key="4">
    <source>
        <dbReference type="ARBA" id="ARBA00010790"/>
    </source>
</evidence>
<evidence type="ECO:0000313" key="18">
    <source>
        <dbReference type="EMBL" id="CAK9155875.1"/>
    </source>
</evidence>